<name>A0AAN8QKH3_9TELE</name>
<evidence type="ECO:0000259" key="8">
    <source>
        <dbReference type="PROSITE" id="PS51150"/>
    </source>
</evidence>
<evidence type="ECO:0000256" key="4">
    <source>
        <dbReference type="ARBA" id="ARBA00022854"/>
    </source>
</evidence>
<comment type="caution">
    <text evidence="9">The sequence shown here is derived from an EMBL/GenBank/DDBJ whole genome shotgun (WGS) entry which is preliminary data.</text>
</comment>
<evidence type="ECO:0000256" key="7">
    <source>
        <dbReference type="SAM" id="SignalP"/>
    </source>
</evidence>
<dbReference type="GO" id="GO:0005615">
    <property type="term" value="C:extracellular space"/>
    <property type="evidence" value="ECO:0007669"/>
    <property type="project" value="TreeGrafter"/>
</dbReference>
<keyword evidence="4" id="KW-0960">Knottin</keyword>
<dbReference type="GO" id="GO:0009755">
    <property type="term" value="P:hormone-mediated signaling pathway"/>
    <property type="evidence" value="ECO:0007669"/>
    <property type="project" value="InterPro"/>
</dbReference>
<dbReference type="Proteomes" id="UP001356427">
    <property type="component" value="Unassembled WGS sequence"/>
</dbReference>
<evidence type="ECO:0000256" key="6">
    <source>
        <dbReference type="PROSITE-ProRule" id="PRU00494"/>
    </source>
</evidence>
<sequence length="118" mass="13425">MKLAILCICLLQLAAVNCRLAARDKTHLVKNKRTDNKLSSNDLTAKEMELWNQAKPRTLFARRGIQERVTKPKVKPAPPTPNCSKVMESCMPHSRCCDPCVSCHCRFFNSICYCWKLG</sequence>
<reference evidence="9 10" key="1">
    <citation type="submission" date="2021-04" db="EMBL/GenBank/DDBJ databases">
        <authorList>
            <person name="De Guttry C."/>
            <person name="Zahm M."/>
            <person name="Klopp C."/>
            <person name="Cabau C."/>
            <person name="Louis A."/>
            <person name="Berthelot C."/>
            <person name="Parey E."/>
            <person name="Roest Crollius H."/>
            <person name="Montfort J."/>
            <person name="Robinson-Rechavi M."/>
            <person name="Bucao C."/>
            <person name="Bouchez O."/>
            <person name="Gislard M."/>
            <person name="Lluch J."/>
            <person name="Milhes M."/>
            <person name="Lampietro C."/>
            <person name="Lopez Roques C."/>
            <person name="Donnadieu C."/>
            <person name="Braasch I."/>
            <person name="Desvignes T."/>
            <person name="Postlethwait J."/>
            <person name="Bobe J."/>
            <person name="Wedekind C."/>
            <person name="Guiguen Y."/>
        </authorList>
    </citation>
    <scope>NUCLEOTIDE SEQUENCE [LARGE SCALE GENOMIC DNA]</scope>
    <source>
        <strain evidence="9">Cs_M1</strain>
        <tissue evidence="9">Blood</tissue>
    </source>
</reference>
<gene>
    <name evidence="9" type="ORF">J4Q44_G00364280</name>
</gene>
<evidence type="ECO:0000313" key="10">
    <source>
        <dbReference type="Proteomes" id="UP001356427"/>
    </source>
</evidence>
<dbReference type="Gene3D" id="4.10.760.10">
    <property type="entry name" value="Agouti domain"/>
    <property type="match status" value="1"/>
</dbReference>
<keyword evidence="2" id="KW-0964">Secreted</keyword>
<comment type="caution">
    <text evidence="6">Lacks conserved residue(s) required for the propagation of feature annotation.</text>
</comment>
<dbReference type="SUPFAM" id="SSF57055">
    <property type="entry name" value="Agouti-related protein"/>
    <property type="match status" value="1"/>
</dbReference>
<dbReference type="AlphaFoldDB" id="A0AAN8QKH3"/>
<dbReference type="GO" id="GO:0070996">
    <property type="term" value="F:type 1 melanocortin receptor binding"/>
    <property type="evidence" value="ECO:0007669"/>
    <property type="project" value="TreeGrafter"/>
</dbReference>
<organism evidence="9 10">
    <name type="scientific">Coregonus suidteri</name>
    <dbReference type="NCBI Taxonomy" id="861788"/>
    <lineage>
        <taxon>Eukaryota</taxon>
        <taxon>Metazoa</taxon>
        <taxon>Chordata</taxon>
        <taxon>Craniata</taxon>
        <taxon>Vertebrata</taxon>
        <taxon>Euteleostomi</taxon>
        <taxon>Actinopterygii</taxon>
        <taxon>Neopterygii</taxon>
        <taxon>Teleostei</taxon>
        <taxon>Protacanthopterygii</taxon>
        <taxon>Salmoniformes</taxon>
        <taxon>Salmonidae</taxon>
        <taxon>Coregoninae</taxon>
        <taxon>Coregonus</taxon>
    </lineage>
</organism>
<dbReference type="InterPro" id="IPR036836">
    <property type="entry name" value="Agouti_dom_sf"/>
</dbReference>
<evidence type="ECO:0000256" key="2">
    <source>
        <dbReference type="ARBA" id="ARBA00022525"/>
    </source>
</evidence>
<dbReference type="GO" id="GO:2000253">
    <property type="term" value="P:positive regulation of feeding behavior"/>
    <property type="evidence" value="ECO:0007669"/>
    <property type="project" value="TreeGrafter"/>
</dbReference>
<dbReference type="PANTHER" id="PTHR16551">
    <property type="entry name" value="AGOUTI RELATED"/>
    <property type="match status" value="1"/>
</dbReference>
<dbReference type="InterPro" id="IPR007733">
    <property type="entry name" value="Agouti"/>
</dbReference>
<dbReference type="PANTHER" id="PTHR16551:SF5">
    <property type="entry name" value="AGOUTI-RELATED PEPTIDE 2"/>
    <property type="match status" value="1"/>
</dbReference>
<evidence type="ECO:0000256" key="3">
    <source>
        <dbReference type="ARBA" id="ARBA00022729"/>
    </source>
</evidence>
<dbReference type="GO" id="GO:0008343">
    <property type="term" value="P:adult feeding behavior"/>
    <property type="evidence" value="ECO:0007669"/>
    <property type="project" value="TreeGrafter"/>
</dbReference>
<evidence type="ECO:0000256" key="1">
    <source>
        <dbReference type="ARBA" id="ARBA00004613"/>
    </source>
</evidence>
<keyword evidence="3 7" id="KW-0732">Signal</keyword>
<dbReference type="Pfam" id="PF05039">
    <property type="entry name" value="Agouti"/>
    <property type="match status" value="1"/>
</dbReference>
<keyword evidence="5 6" id="KW-1015">Disulfide bond</keyword>
<dbReference type="SMART" id="SM00792">
    <property type="entry name" value="Agouti"/>
    <property type="match status" value="1"/>
</dbReference>
<feature type="chain" id="PRO_5042969082" description="Agouti domain-containing protein" evidence="7">
    <location>
        <begin position="19"/>
        <end position="118"/>
    </location>
</feature>
<dbReference type="InterPro" id="IPR027300">
    <property type="entry name" value="Agouti_dom"/>
</dbReference>
<proteinExistence type="predicted"/>
<feature type="domain" description="Agouti" evidence="8">
    <location>
        <begin position="83"/>
        <end position="118"/>
    </location>
</feature>
<accession>A0AAN8QKH3</accession>
<dbReference type="GO" id="GO:0005184">
    <property type="term" value="F:neuropeptide hormone activity"/>
    <property type="evidence" value="ECO:0007669"/>
    <property type="project" value="TreeGrafter"/>
</dbReference>
<keyword evidence="10" id="KW-1185">Reference proteome</keyword>
<evidence type="ECO:0000313" key="9">
    <source>
        <dbReference type="EMBL" id="KAK6292927.1"/>
    </source>
</evidence>
<dbReference type="EMBL" id="JAGTTL010000037">
    <property type="protein sequence ID" value="KAK6292927.1"/>
    <property type="molecule type" value="Genomic_DNA"/>
</dbReference>
<evidence type="ECO:0000256" key="5">
    <source>
        <dbReference type="ARBA" id="ARBA00023157"/>
    </source>
</evidence>
<comment type="subcellular location">
    <subcellularLocation>
        <location evidence="1">Secreted</location>
    </subcellularLocation>
</comment>
<protein>
    <recommendedName>
        <fullName evidence="8">Agouti domain-containing protein</fullName>
    </recommendedName>
</protein>
<feature type="disulfide bond" evidence="6">
    <location>
        <begin position="105"/>
        <end position="112"/>
    </location>
</feature>
<feature type="signal peptide" evidence="7">
    <location>
        <begin position="1"/>
        <end position="18"/>
    </location>
</feature>
<dbReference type="PROSITE" id="PS51150">
    <property type="entry name" value="AGOUTI_2"/>
    <property type="match status" value="1"/>
</dbReference>
<feature type="disulfide bond" evidence="6">
    <location>
        <begin position="96"/>
        <end position="114"/>
    </location>
</feature>
<dbReference type="GO" id="GO:0007218">
    <property type="term" value="P:neuropeptide signaling pathway"/>
    <property type="evidence" value="ECO:0007669"/>
    <property type="project" value="TreeGrafter"/>
</dbReference>